<keyword evidence="2" id="KW-0276">Fatty acid metabolism</keyword>
<gene>
    <name evidence="4" type="ORF">HF682_09005</name>
</gene>
<keyword evidence="2" id="KW-0275">Fatty acid biosynthesis</keyword>
<dbReference type="InterPro" id="IPR011053">
    <property type="entry name" value="Single_hybrid_motif"/>
</dbReference>
<dbReference type="AlphaFoldDB" id="A0A847SCV2"/>
<dbReference type="GO" id="GO:0003989">
    <property type="term" value="F:acetyl-CoA carboxylase activity"/>
    <property type="evidence" value="ECO:0007669"/>
    <property type="project" value="InterPro"/>
</dbReference>
<evidence type="ECO:0000313" key="5">
    <source>
        <dbReference type="Proteomes" id="UP000587991"/>
    </source>
</evidence>
<dbReference type="CDD" id="cd06850">
    <property type="entry name" value="biotinyl_domain"/>
    <property type="match status" value="1"/>
</dbReference>
<dbReference type="UniPathway" id="UPA00094"/>
<dbReference type="SUPFAM" id="SSF51230">
    <property type="entry name" value="Single hybrid motif"/>
    <property type="match status" value="1"/>
</dbReference>
<dbReference type="PROSITE" id="PS50968">
    <property type="entry name" value="BIOTINYL_LIPOYL"/>
    <property type="match status" value="1"/>
</dbReference>
<comment type="function">
    <text evidence="1 2">This protein is a component of the acetyl coenzyme A carboxylase complex; first, biotin carboxylase catalyzes the carboxylation of the carrier protein and then the transcarboxylase transfers the carboxyl group to form malonyl-CoA.</text>
</comment>
<protein>
    <recommendedName>
        <fullName evidence="2">Biotin carboxyl carrier protein of acetyl-CoA carboxylase</fullName>
    </recommendedName>
</protein>
<evidence type="ECO:0000313" key="4">
    <source>
        <dbReference type="EMBL" id="NLR75296.1"/>
    </source>
</evidence>
<keyword evidence="2" id="KW-0444">Lipid biosynthesis</keyword>
<comment type="pathway">
    <text evidence="2">Lipid metabolism; fatty acid biosynthesis.</text>
</comment>
<accession>A0A847SCV2</accession>
<evidence type="ECO:0000256" key="2">
    <source>
        <dbReference type="RuleBase" id="RU364072"/>
    </source>
</evidence>
<dbReference type="GO" id="GO:0009317">
    <property type="term" value="C:acetyl-CoA carboxylase complex"/>
    <property type="evidence" value="ECO:0007669"/>
    <property type="project" value="InterPro"/>
</dbReference>
<dbReference type="Gene3D" id="2.40.50.100">
    <property type="match status" value="1"/>
</dbReference>
<name>A0A847SCV2_9NEIS</name>
<dbReference type="Pfam" id="PF00364">
    <property type="entry name" value="Biotin_lipoyl"/>
    <property type="match status" value="1"/>
</dbReference>
<sequence length="81" mass="8880">MAQLTICSHLPGTFYRKPSPDSPMFVEEGQYVEAGTVIALLEVMKMYSEVVTEVSGRLVRFEVAAESSVEPGDVLAILETE</sequence>
<dbReference type="InterPro" id="IPR001249">
    <property type="entry name" value="AcCoA_biotinCC"/>
</dbReference>
<dbReference type="InterPro" id="IPR000089">
    <property type="entry name" value="Biotin_lipoyl"/>
</dbReference>
<feature type="domain" description="Lipoyl-binding" evidence="3">
    <location>
        <begin position="1"/>
        <end position="79"/>
    </location>
</feature>
<dbReference type="RefSeq" id="WP_168876835.1">
    <property type="nucleotide sequence ID" value="NZ_JABAIM010000001.1"/>
</dbReference>
<evidence type="ECO:0000256" key="1">
    <source>
        <dbReference type="ARBA" id="ARBA00003761"/>
    </source>
</evidence>
<evidence type="ECO:0000259" key="3">
    <source>
        <dbReference type="PROSITE" id="PS50968"/>
    </source>
</evidence>
<organism evidence="4 5">
    <name type="scientific">Leeia aquatica</name>
    <dbReference type="NCBI Taxonomy" id="2725557"/>
    <lineage>
        <taxon>Bacteria</taxon>
        <taxon>Pseudomonadati</taxon>
        <taxon>Pseudomonadota</taxon>
        <taxon>Betaproteobacteria</taxon>
        <taxon>Neisseriales</taxon>
        <taxon>Leeiaceae</taxon>
        <taxon>Leeia</taxon>
    </lineage>
</organism>
<comment type="caution">
    <text evidence="4">The sequence shown here is derived from an EMBL/GenBank/DDBJ whole genome shotgun (WGS) entry which is preliminary data.</text>
</comment>
<proteinExistence type="predicted"/>
<keyword evidence="2" id="KW-0443">Lipid metabolism</keyword>
<keyword evidence="2" id="KW-0092">Biotin</keyword>
<dbReference type="EMBL" id="JABAIM010000001">
    <property type="protein sequence ID" value="NLR75296.1"/>
    <property type="molecule type" value="Genomic_DNA"/>
</dbReference>
<keyword evidence="5" id="KW-1185">Reference proteome</keyword>
<dbReference type="PRINTS" id="PR01071">
    <property type="entry name" value="ACOABIOTINCC"/>
</dbReference>
<dbReference type="Proteomes" id="UP000587991">
    <property type="component" value="Unassembled WGS sequence"/>
</dbReference>
<dbReference type="NCBIfam" id="NF005457">
    <property type="entry name" value="PRK07051.1"/>
    <property type="match status" value="1"/>
</dbReference>
<dbReference type="GO" id="GO:0006633">
    <property type="term" value="P:fatty acid biosynthetic process"/>
    <property type="evidence" value="ECO:0007669"/>
    <property type="project" value="UniProtKB-UniPathway"/>
</dbReference>
<reference evidence="4 5" key="1">
    <citation type="submission" date="2020-04" db="EMBL/GenBank/DDBJ databases">
        <title>Draft genome of Leeia sp. IMCC25680.</title>
        <authorList>
            <person name="Song J."/>
            <person name="Cho J.-C."/>
        </authorList>
    </citation>
    <scope>NUCLEOTIDE SEQUENCE [LARGE SCALE GENOMIC DNA]</scope>
    <source>
        <strain evidence="4 5">IMCC25680</strain>
    </source>
</reference>